<dbReference type="EMBL" id="PFAZ01000011">
    <property type="protein sequence ID" value="PIR88888.1"/>
    <property type="molecule type" value="Genomic_DNA"/>
</dbReference>
<feature type="compositionally biased region" description="Pro residues" evidence="1">
    <location>
        <begin position="398"/>
        <end position="428"/>
    </location>
</feature>
<comment type="caution">
    <text evidence="3">The sequence shown here is derived from an EMBL/GenBank/DDBJ whole genome shotgun (WGS) entry which is preliminary data.</text>
</comment>
<protein>
    <recommendedName>
        <fullName evidence="2">Fibronectin type-III domain-containing protein</fullName>
    </recommendedName>
</protein>
<dbReference type="AlphaFoldDB" id="A0A2H0UR45"/>
<dbReference type="InterPro" id="IPR003961">
    <property type="entry name" value="FN3_dom"/>
</dbReference>
<feature type="compositionally biased region" description="Polar residues" evidence="1">
    <location>
        <begin position="378"/>
        <end position="395"/>
    </location>
</feature>
<evidence type="ECO:0000313" key="4">
    <source>
        <dbReference type="Proteomes" id="UP000231157"/>
    </source>
</evidence>
<feature type="compositionally biased region" description="Pro residues" evidence="1">
    <location>
        <begin position="127"/>
        <end position="137"/>
    </location>
</feature>
<feature type="non-terminal residue" evidence="3">
    <location>
        <position position="1"/>
    </location>
</feature>
<dbReference type="Gene3D" id="2.60.40.10">
    <property type="entry name" value="Immunoglobulins"/>
    <property type="match status" value="2"/>
</dbReference>
<gene>
    <name evidence="3" type="ORF">COU07_04070</name>
</gene>
<feature type="domain" description="Fibronectin type-III" evidence="2">
    <location>
        <begin position="230"/>
        <end position="327"/>
    </location>
</feature>
<evidence type="ECO:0000256" key="1">
    <source>
        <dbReference type="SAM" id="MobiDB-lite"/>
    </source>
</evidence>
<sequence>GPKAEICGNGIDEDCNGVDKSCGGYDNNPPLAPSNLYLSNVSSSRITLNWTDNASNETGFLVQRKIGETGTFSDLVVISQPDAVAYNDLTVVQNAYYAYRVKAYNSYGSSVFSNEVSAVTSDDYSPTPTPTYSPNPTPTGDSNSYCGDYICDPGEEAYCYNDCGSPNPTPTPTYSPNPTPTPEPGGTECSDWSDNDGDGKVDFLGGQNGEPADPGCADQNDNNEDATPTAPSNLTSSVGELVDGSPRVTLNWFDNATNETAYVVQRKILGDINFNEHKTIAANSTAYNDTDQLMRQTTYVYRIKAVGNDGVSFSNESSVYIPTLPECRDGIDNDHDGATDFGFDFSCFGLNDNDEGDPLSQCQDGQDNDGDGKIDYGTSLSNDPDCTSLQDNTEAGPSPSPSPTPTSSPSSLPTPSPSSFPTPSPSPSPSSSASPSPSPTPLGSPSNQPPPLGEIDLNWQKTLTNIQSPSNYICKI</sequence>
<feature type="compositionally biased region" description="Pro residues" evidence="1">
    <location>
        <begin position="436"/>
        <end position="452"/>
    </location>
</feature>
<feature type="region of interest" description="Disordered" evidence="1">
    <location>
        <begin position="170"/>
        <end position="236"/>
    </location>
</feature>
<reference evidence="4" key="1">
    <citation type="submission" date="2017-09" db="EMBL/GenBank/DDBJ databases">
        <title>Depth-based differentiation of microbial function through sediment-hosted aquifers and enrichment of novel symbionts in the deep terrestrial subsurface.</title>
        <authorList>
            <person name="Probst A.J."/>
            <person name="Ladd B."/>
            <person name="Jarett J.K."/>
            <person name="Geller-Mcgrath D.E."/>
            <person name="Sieber C.M.K."/>
            <person name="Emerson J.B."/>
            <person name="Anantharaman K."/>
            <person name="Thomas B.C."/>
            <person name="Malmstrom R."/>
            <person name="Stieglmeier M."/>
            <person name="Klingl A."/>
            <person name="Woyke T."/>
            <person name="Ryan C.M."/>
            <person name="Banfield J.F."/>
        </authorList>
    </citation>
    <scope>NUCLEOTIDE SEQUENCE [LARGE SCALE GENOMIC DNA]</scope>
</reference>
<dbReference type="SUPFAM" id="SSF49265">
    <property type="entry name" value="Fibronectin type III"/>
    <property type="match status" value="2"/>
</dbReference>
<dbReference type="PROSITE" id="PS50853">
    <property type="entry name" value="FN3"/>
    <property type="match status" value="2"/>
</dbReference>
<proteinExistence type="predicted"/>
<dbReference type="PANTHER" id="PTHR48148">
    <property type="entry name" value="KERATINOCYTE PROLINE-RICH PROTEIN"/>
    <property type="match status" value="1"/>
</dbReference>
<evidence type="ECO:0000259" key="2">
    <source>
        <dbReference type="PROSITE" id="PS50853"/>
    </source>
</evidence>
<dbReference type="SMART" id="SM00060">
    <property type="entry name" value="FN3"/>
    <property type="match status" value="2"/>
</dbReference>
<feature type="region of interest" description="Disordered" evidence="1">
    <location>
        <begin position="119"/>
        <end position="139"/>
    </location>
</feature>
<dbReference type="Proteomes" id="UP000231157">
    <property type="component" value="Unassembled WGS sequence"/>
</dbReference>
<dbReference type="PANTHER" id="PTHR48148:SF2">
    <property type="entry name" value="PA14 DOMAIN-CONTAINING PROTEIN"/>
    <property type="match status" value="1"/>
</dbReference>
<evidence type="ECO:0000313" key="3">
    <source>
        <dbReference type="EMBL" id="PIR88888.1"/>
    </source>
</evidence>
<dbReference type="InterPro" id="IPR036116">
    <property type="entry name" value="FN3_sf"/>
</dbReference>
<feature type="compositionally biased region" description="Polar residues" evidence="1">
    <location>
        <begin position="225"/>
        <end position="236"/>
    </location>
</feature>
<accession>A0A2H0UR45</accession>
<dbReference type="CDD" id="cd00063">
    <property type="entry name" value="FN3"/>
    <property type="match status" value="2"/>
</dbReference>
<dbReference type="InterPro" id="IPR013783">
    <property type="entry name" value="Ig-like_fold"/>
</dbReference>
<feature type="domain" description="Fibronectin type-III" evidence="2">
    <location>
        <begin position="32"/>
        <end position="123"/>
    </location>
</feature>
<feature type="region of interest" description="Disordered" evidence="1">
    <location>
        <begin position="358"/>
        <end position="455"/>
    </location>
</feature>
<name>A0A2H0UR45_9BACT</name>
<feature type="compositionally biased region" description="Pro residues" evidence="1">
    <location>
        <begin position="170"/>
        <end position="183"/>
    </location>
</feature>
<organism evidence="3 4">
    <name type="scientific">Candidatus Harrisonbacteria bacterium CG10_big_fil_rev_8_21_14_0_10_40_38</name>
    <dbReference type="NCBI Taxonomy" id="1974583"/>
    <lineage>
        <taxon>Bacteria</taxon>
        <taxon>Candidatus Harrisoniibacteriota</taxon>
    </lineage>
</organism>